<proteinExistence type="predicted"/>
<protein>
    <recommendedName>
        <fullName evidence="3">Beige/BEACH domain containing protein</fullName>
    </recommendedName>
</protein>
<dbReference type="SUPFAM" id="SSF81837">
    <property type="entry name" value="BEACH domain"/>
    <property type="match status" value="1"/>
</dbReference>
<dbReference type="GeneID" id="94838619"/>
<evidence type="ECO:0008006" key="3">
    <source>
        <dbReference type="Google" id="ProtNLM"/>
    </source>
</evidence>
<evidence type="ECO:0000313" key="1">
    <source>
        <dbReference type="EMBL" id="OHT07061.1"/>
    </source>
</evidence>
<gene>
    <name evidence="1" type="ORF">TRFO_24713</name>
</gene>
<dbReference type="Gene3D" id="1.10.1540.10">
    <property type="entry name" value="BEACH domain"/>
    <property type="match status" value="1"/>
</dbReference>
<organism evidence="1 2">
    <name type="scientific">Tritrichomonas foetus</name>
    <dbReference type="NCBI Taxonomy" id="1144522"/>
    <lineage>
        <taxon>Eukaryota</taxon>
        <taxon>Metamonada</taxon>
        <taxon>Parabasalia</taxon>
        <taxon>Tritrichomonadida</taxon>
        <taxon>Tritrichomonadidae</taxon>
        <taxon>Tritrichomonas</taxon>
    </lineage>
</organism>
<dbReference type="InterPro" id="IPR011044">
    <property type="entry name" value="Quino_amine_DH_bsu"/>
</dbReference>
<sequence length="2259" mass="260641">MKSYLDGWMFTNKSDKSIIKLLGIRNDVGYFFPEKTNEIRSDPQFLKIPSFSIKNINIFSNAIYEGKSIKKSLKLINYSKPFCSNYIDKLIFQINKKSSISDLQIVSFLFECLSFIVFEPNKNKREIFINIFTIFNESTDSLFSAFFGEIFQEITELLLADSSIEFDLTLLNLIFEQIVMNHSIDQTMSSLILNILSKCILLRNNDLIESSLSVITMLFEDQRSVVNFNNSQFSHLISLLTEFINELKHNALLILAHCSQRAPDEITVQDCYKTLPNLIIVHLSNNKSVLFPINEIIIGGEIDDEEIPHSDEELISPSEDLILCDDSIINLYESTNIQSLTNQLSVFISLSSPKCISFLVDSVDKMRNLILESDHQIDLIIALTLTLPSLAVKTSIDILMQLYNASSIFSPSQNIFNKDRLNKKLNIIRSFIFQILAEIDSTLFVFLIEGVSNYPFLLTEYVMRLSYIYGNSFFKNPTILYSMLCSLNILQQMKNTKPKMQGQNIILSVLFSLLDDPDVALSCFSEESFCTSFMNLLLEPNMTENAISLFTKCVSRIDFLPDTMVNLISMILKTCATKSSDQQFKDIARQLVKSLISAMSHNISVGKSISPIFDNTLTFLTSQSIQDNETLEMTLMICALVTQSQKTIEVTNTRYNMVLDILQAVENNEPSDLTLMSLTNQMNASTNITLDQMFIIQAPMVIPIILAAFSQSKRINTIISLFIKLVTFSVKNIIMCNEGDLCYILLKALKDPFQYKGRLLTFAIDESTIDEIFKLVSIIISVRSSVKVNNSFCSLFHPDKNGTFGKNAEKSISVLHQLFSSYDHTIFQICTEKPVFQVHNIDGSVFNYSFAFCFNAKIDTNYLSQFPNGYFTFLRVADNNQHILEIIQQQDSFIARYDGNKMRTSAPLNFPLPANKWTFISVFFMKDVRENSTICYFKVGRQMSDDIIFINMAFDKIVNIDIGLTKKVIIPPSDISPVSMSQFALILPPYEDATFDNLVSNGFSDLNLFETVGFAYNTSNLIHKGHRREFNLQELMPVHLRPRDFQCLFKYCDKMPSLFVETALDTLFMATDFPHSGKSPPALSILSNKFSLDFPIFNFSRNYFNKRYSSIRMSEISVVLSYLLDSRYHGYPSIFSILLKAVEGSLNDDFRLEVLENFILNIWFWNSQNPVDVKKNMRLLYNFFIECKIPDVKCNLFTEYLIQSHFVKGNFLKYIEILPFQENEIESICSLILYLSSSLKEDSMKQEDTEKEILYYLRVLIVILSHQKNLVIPKTILISLAEIVPRNSSENVTKVLCELFCSINQDNEIKELIMASVSLNCNILNILKSSDIEFTPISLCIHAIRTNDIDCLLTVNEKFLNWQFWLTFTAVSLSSEVIVTKMIPMLNPGFVDNYCIILNYFEILRSIKKYSCIQYLQKIFMSSILDSSLNLKPQIILMTALCSFFSLFHKYKKSPTSKRLLQIDNPTISSNIKKRLNPTKIKDILENNHDFISNQPSEKDLNNDSDLNFESFSQLFPDNIENENKLHFWLSVNQKIDETILKRILKLLTLPHKEIESVPIVKMIIQFINEYLRTGKIPLISNDIFPLFSSNDNNIRNKFEIHMQHCWKLLREFLDYSKSKFDFTENFEQNVAVEMTRYEKLRTCQDRYSTLLFNPSRFLKFPFPEKSTKIKFYSSSTNILMMNFRSTSFDYLSQVNQSFFCQLVTLNKPIDATFHIKQNEFQLVTLHQVICIPFNDVKMVSLIRKNILEIFVEGCESYLLSLSPRNFQRFSIMSFQFPILKEREKAKNDIIKSFLDEEISVFDLIIALNIITGRSFNDSGYFPIFPIAADDTITFAETDVRGYAKEIEEWNKLIYQFPSTPIKPNTNTTKTTSIPMSNNESEVLSEKMRWDTFLEYSKKNQNCFSPFFYSVYDRFLEIFEDKTVDEMKEIVYSMKRRVENSSTVLQWIKRCFHIHNELAIEPKIRKTELTKINLSKKVVVSSFFENSQDTFVSLFDTGKIEILSIHESSIKKVKRFLEKFNNSNIHMIALKNYVMIYDSSRCIIYKISIHNYSNIEEIPYSTSVSDVLSVNDYLIFVIDRNIIVLIPCDTFPNNPRVLYTEVSEIICIAASHIFDVIVFATTDQNVKIISSKKEYSLLADIKLDDTCEKIIITQQNGFIVVKTKNEIITISLNGRILARSKCDLTFKSAIAAVSLQKDDFVYFIDEYRQLNNFEAFRPDEISTVIPNIPEVSSMKFNSQRNAIIMITQDGEILILPVCF</sequence>
<accession>A0A1J4KC74</accession>
<dbReference type="PANTHER" id="PTHR13743:SF112">
    <property type="entry name" value="BEACH DOMAIN-CONTAINING PROTEIN"/>
    <property type="match status" value="1"/>
</dbReference>
<reference evidence="1" key="1">
    <citation type="submission" date="2016-10" db="EMBL/GenBank/DDBJ databases">
        <authorList>
            <person name="Benchimol M."/>
            <person name="Almeida L.G."/>
            <person name="Vasconcelos A.T."/>
            <person name="Perreira-Neves A."/>
            <person name="Rosa I.A."/>
            <person name="Tasca T."/>
            <person name="Bogo M.R."/>
            <person name="de Souza W."/>
        </authorList>
    </citation>
    <scope>NUCLEOTIDE SEQUENCE [LARGE SCALE GENOMIC DNA]</scope>
    <source>
        <strain evidence="1">K</strain>
    </source>
</reference>
<name>A0A1J4KC74_9EUKA</name>
<comment type="caution">
    <text evidence="1">The sequence shown here is derived from an EMBL/GenBank/DDBJ whole genome shotgun (WGS) entry which is preliminary data.</text>
</comment>
<dbReference type="InterPro" id="IPR050865">
    <property type="entry name" value="BEACH_Domain"/>
</dbReference>
<dbReference type="OrthoDB" id="10684448at2759"/>
<dbReference type="VEuPathDB" id="TrichDB:TRFO_24713"/>
<dbReference type="RefSeq" id="XP_068360197.1">
    <property type="nucleotide sequence ID" value="XM_068503915.1"/>
</dbReference>
<dbReference type="SUPFAM" id="SSF50969">
    <property type="entry name" value="YVTN repeat-like/Quinoprotein amine dehydrogenase"/>
    <property type="match status" value="1"/>
</dbReference>
<dbReference type="EMBL" id="MLAK01000706">
    <property type="protein sequence ID" value="OHT07061.1"/>
    <property type="molecule type" value="Genomic_DNA"/>
</dbReference>
<dbReference type="Proteomes" id="UP000179807">
    <property type="component" value="Unassembled WGS sequence"/>
</dbReference>
<evidence type="ECO:0000313" key="2">
    <source>
        <dbReference type="Proteomes" id="UP000179807"/>
    </source>
</evidence>
<dbReference type="PANTHER" id="PTHR13743">
    <property type="entry name" value="BEIGE/BEACH-RELATED"/>
    <property type="match status" value="1"/>
</dbReference>
<dbReference type="InterPro" id="IPR036372">
    <property type="entry name" value="BEACH_dom_sf"/>
</dbReference>
<keyword evidence="2" id="KW-1185">Reference proteome</keyword>